<evidence type="ECO:0000313" key="4">
    <source>
        <dbReference type="Proteomes" id="UP001500102"/>
    </source>
</evidence>
<dbReference type="EMBL" id="BAAAQB010000041">
    <property type="protein sequence ID" value="GAA2143898.1"/>
    <property type="molecule type" value="Genomic_DNA"/>
</dbReference>
<reference evidence="4" key="1">
    <citation type="journal article" date="2019" name="Int. J. Syst. Evol. Microbiol.">
        <title>The Global Catalogue of Microorganisms (GCM) 10K type strain sequencing project: providing services to taxonomists for standard genome sequencing and annotation.</title>
        <authorList>
            <consortium name="The Broad Institute Genomics Platform"/>
            <consortium name="The Broad Institute Genome Sequencing Center for Infectious Disease"/>
            <person name="Wu L."/>
            <person name="Ma J."/>
        </authorList>
    </citation>
    <scope>NUCLEOTIDE SEQUENCE [LARGE SCALE GENOMIC DNA]</scope>
    <source>
        <strain evidence="4">JCM 15921</strain>
    </source>
</reference>
<comment type="caution">
    <text evidence="3">The sequence shown here is derived from an EMBL/GenBank/DDBJ whole genome shotgun (WGS) entry which is preliminary data.</text>
</comment>
<keyword evidence="4" id="KW-1185">Reference proteome</keyword>
<feature type="domain" description="DUF222" evidence="2">
    <location>
        <begin position="87"/>
        <end position="188"/>
    </location>
</feature>
<sequence>MAWSGDSGVAVEAVAASVAVLAALLGSGSEGPDRSDPAAADARRDANDLGDAGALRGSDAVRGAGRPGAGGDPLRDLADGLLDGLAEVARLEARTAALKVQLAADYARAARFLAPPAGSVRDRAVQEMALVAEVACVLTVSERTAGALLSEARALTTGLPLTWAALRAGTISWQHARILVEETSGLDSAGAASLEGHFLDPAAPGAARGCAAGELVPSRFRAKARTWRERHHPERACQVVCVSGAGCHRFR</sequence>
<feature type="region of interest" description="Disordered" evidence="1">
    <location>
        <begin position="49"/>
        <end position="72"/>
    </location>
</feature>
<evidence type="ECO:0000256" key="1">
    <source>
        <dbReference type="SAM" id="MobiDB-lite"/>
    </source>
</evidence>
<evidence type="ECO:0000259" key="2">
    <source>
        <dbReference type="Pfam" id="PF02720"/>
    </source>
</evidence>
<organism evidence="3 4">
    <name type="scientific">Arthrobacter humicola</name>
    <dbReference type="NCBI Taxonomy" id="409291"/>
    <lineage>
        <taxon>Bacteria</taxon>
        <taxon>Bacillati</taxon>
        <taxon>Actinomycetota</taxon>
        <taxon>Actinomycetes</taxon>
        <taxon>Micrococcales</taxon>
        <taxon>Micrococcaceae</taxon>
        <taxon>Arthrobacter</taxon>
    </lineage>
</organism>
<dbReference type="Proteomes" id="UP001500102">
    <property type="component" value="Unassembled WGS sequence"/>
</dbReference>
<name>A0ABP5LEI3_9MICC</name>
<accession>A0ABP5LEI3</accession>
<feature type="compositionally biased region" description="Low complexity" evidence="1">
    <location>
        <begin position="49"/>
        <end position="64"/>
    </location>
</feature>
<proteinExistence type="predicted"/>
<evidence type="ECO:0000313" key="3">
    <source>
        <dbReference type="EMBL" id="GAA2143898.1"/>
    </source>
</evidence>
<gene>
    <name evidence="3" type="ORF">GCM10009825_34760</name>
</gene>
<dbReference type="InterPro" id="IPR003870">
    <property type="entry name" value="DUF222"/>
</dbReference>
<dbReference type="Pfam" id="PF02720">
    <property type="entry name" value="DUF222"/>
    <property type="match status" value="1"/>
</dbReference>
<protein>
    <recommendedName>
        <fullName evidence="2">DUF222 domain-containing protein</fullName>
    </recommendedName>
</protein>